<dbReference type="AlphaFoldDB" id="A0A834EK65"/>
<feature type="compositionally biased region" description="Basic and acidic residues" evidence="1">
    <location>
        <begin position="34"/>
        <end position="43"/>
    </location>
</feature>
<accession>A0A834EK65</accession>
<organism evidence="2 3">
    <name type="scientific">Phyllostomus discolor</name>
    <name type="common">pale spear-nosed bat</name>
    <dbReference type="NCBI Taxonomy" id="89673"/>
    <lineage>
        <taxon>Eukaryota</taxon>
        <taxon>Metazoa</taxon>
        <taxon>Chordata</taxon>
        <taxon>Craniata</taxon>
        <taxon>Vertebrata</taxon>
        <taxon>Euteleostomi</taxon>
        <taxon>Mammalia</taxon>
        <taxon>Eutheria</taxon>
        <taxon>Laurasiatheria</taxon>
        <taxon>Chiroptera</taxon>
        <taxon>Yangochiroptera</taxon>
        <taxon>Phyllostomidae</taxon>
        <taxon>Phyllostominae</taxon>
        <taxon>Phyllostomus</taxon>
    </lineage>
</organism>
<name>A0A834EK65_9CHIR</name>
<evidence type="ECO:0000256" key="1">
    <source>
        <dbReference type="SAM" id="MobiDB-lite"/>
    </source>
</evidence>
<evidence type="ECO:0000313" key="2">
    <source>
        <dbReference type="EMBL" id="KAF6119869.1"/>
    </source>
</evidence>
<feature type="region of interest" description="Disordered" evidence="1">
    <location>
        <begin position="1"/>
        <end position="48"/>
    </location>
</feature>
<gene>
    <name evidence="2" type="ORF">HJG60_010252</name>
</gene>
<reference evidence="2 3" key="1">
    <citation type="journal article" date="2020" name="Nature">
        <title>Six reference-quality genomes reveal evolution of bat adaptations.</title>
        <authorList>
            <person name="Jebb D."/>
            <person name="Huang Z."/>
            <person name="Pippel M."/>
            <person name="Hughes G.M."/>
            <person name="Lavrichenko K."/>
            <person name="Devanna P."/>
            <person name="Winkler S."/>
            <person name="Jermiin L.S."/>
            <person name="Skirmuntt E.C."/>
            <person name="Katzourakis A."/>
            <person name="Burkitt-Gray L."/>
            <person name="Ray D.A."/>
            <person name="Sullivan K.A.M."/>
            <person name="Roscito J.G."/>
            <person name="Kirilenko B.M."/>
            <person name="Davalos L.M."/>
            <person name="Corthals A.P."/>
            <person name="Power M.L."/>
            <person name="Jones G."/>
            <person name="Ransome R.D."/>
            <person name="Dechmann D.K.N."/>
            <person name="Locatelli A.G."/>
            <person name="Puechmaille S.J."/>
            <person name="Fedrigo O."/>
            <person name="Jarvis E.D."/>
            <person name="Hiller M."/>
            <person name="Vernes S.C."/>
            <person name="Myers E.W."/>
            <person name="Teeling E.C."/>
        </authorList>
    </citation>
    <scope>NUCLEOTIDE SEQUENCE [LARGE SCALE GENOMIC DNA]</scope>
    <source>
        <strain evidence="2">Bat1K_MPI-CBG_1</strain>
    </source>
</reference>
<dbReference type="EMBL" id="JABVXQ010000003">
    <property type="protein sequence ID" value="KAF6119869.1"/>
    <property type="molecule type" value="Genomic_DNA"/>
</dbReference>
<protein>
    <submittedName>
        <fullName evidence="2">Uncharacterized protein</fullName>
    </submittedName>
</protein>
<comment type="caution">
    <text evidence="2">The sequence shown here is derived from an EMBL/GenBank/DDBJ whole genome shotgun (WGS) entry which is preliminary data.</text>
</comment>
<feature type="compositionally biased region" description="Polar residues" evidence="1">
    <location>
        <begin position="14"/>
        <end position="32"/>
    </location>
</feature>
<sequence>MRLITQPLNPVEWGQSSKCRGPTLRSSDSSAHTGPKERGDVRNESPTILEESEISQDFQKRLQSANVCWICAAASSPTSGPCSVLPPPFESPAPTAASPAPQRGILTVVSIATMHTAARPT</sequence>
<proteinExistence type="predicted"/>
<evidence type="ECO:0000313" key="3">
    <source>
        <dbReference type="Proteomes" id="UP000664940"/>
    </source>
</evidence>
<dbReference type="Proteomes" id="UP000664940">
    <property type="component" value="Unassembled WGS sequence"/>
</dbReference>